<feature type="region of interest" description="Disordered" evidence="1">
    <location>
        <begin position="1"/>
        <end position="37"/>
    </location>
</feature>
<sequence>MAAGAADAPATAVRIDPSSDPGRTPADPAPLDGPETPVRAWVQRVQADDGRWLSNVSLHLPVRTGEGFSPAELDALQERMRTLLDTHLNHGLQLPGSGDQLHIDVTLTAAPDHAEAVELSRTARPEGSDHLNWRLHSTDPAATPEEAAERRTCDDAAVLQHLLGYAGVPGRGPAAEALLRELVRQSATGTPGPAVPQHFLRAVESVVTSAAVVDHPLTARGTRPPSGIDDPSQALRTPAPRSADPGTPVPAAVPSAPRPPRPRRPERRPGPPGPPRRPTRTRRFSRSPGRSPSRGTPSSPRPPPSPSPPRAGATARVPPRERAARARAGVPTGRRRRPTSRSCWTSPARRRSTTPWTRPAGRTRTPQPPSTGPPAPSGRSTRA</sequence>
<dbReference type="AlphaFoldDB" id="A0A927GLK4"/>
<feature type="compositionally biased region" description="Low complexity" evidence="1">
    <location>
        <begin position="286"/>
        <end position="298"/>
    </location>
</feature>
<feature type="region of interest" description="Disordered" evidence="1">
    <location>
        <begin position="216"/>
        <end position="383"/>
    </location>
</feature>
<feature type="compositionally biased region" description="Low complexity" evidence="1">
    <location>
        <begin position="1"/>
        <end position="12"/>
    </location>
</feature>
<evidence type="ECO:0000313" key="2">
    <source>
        <dbReference type="EMBL" id="MBD2827328.1"/>
    </source>
</evidence>
<feature type="compositionally biased region" description="Pro residues" evidence="1">
    <location>
        <begin position="299"/>
        <end position="309"/>
    </location>
</feature>
<feature type="compositionally biased region" description="Pro residues" evidence="1">
    <location>
        <begin position="366"/>
        <end position="376"/>
    </location>
</feature>
<dbReference type="PRINTS" id="PR01217">
    <property type="entry name" value="PRICHEXTENSN"/>
</dbReference>
<accession>A0A927GLK4</accession>
<evidence type="ECO:0000256" key="1">
    <source>
        <dbReference type="SAM" id="MobiDB-lite"/>
    </source>
</evidence>
<feature type="compositionally biased region" description="Low complexity" evidence="1">
    <location>
        <begin position="245"/>
        <end position="255"/>
    </location>
</feature>
<reference evidence="2" key="1">
    <citation type="journal article" date="2020" name="PLoS ONE">
        <title>Isolation and characterization of Streptomyces bacteriophages and Streptomyces strains encoding biosynthetic arsenals: Streptomyces strains and phages for antibiotic discovery.</title>
        <authorList>
            <person name="Montano E.T."/>
            <person name="Nideffer J.F."/>
            <person name="Brumage L."/>
            <person name="Erb M."/>
            <person name="Derman A.I."/>
            <person name="Davis J.P."/>
            <person name="Estrada E."/>
            <person name="Fu S."/>
            <person name="Le D."/>
            <person name="Vuppala A."/>
            <person name="Tran C."/>
            <person name="Luterstein E."/>
            <person name="Lakkaraju S."/>
            <person name="Panchagnula S."/>
            <person name="Ren C."/>
            <person name="Doan J."/>
            <person name="Tran S."/>
            <person name="Soriano J."/>
            <person name="Fujita Y."/>
            <person name="Gutala P."/>
            <person name="Fujii Q."/>
            <person name="Lee M."/>
            <person name="Bui A."/>
            <person name="Villarreal C."/>
            <person name="Shing S.R."/>
            <person name="Kim S."/>
            <person name="Freeman D."/>
            <person name="Racha V."/>
            <person name="Ho A."/>
            <person name="Kumar P."/>
            <person name="Falah K."/>
            <person name="Dawson T."/>
            <person name="Enustun E."/>
            <person name="Prichard A."/>
            <person name="Gomez A."/>
            <person name="Khanna K."/>
            <person name="Trigg S."/>
            <person name="Fernandez L."/>
            <person name="Pogliano K."/>
            <person name="Pogliano J."/>
        </authorList>
    </citation>
    <scope>NUCLEOTIDE SEQUENCE</scope>
    <source>
        <strain evidence="2">QF2</strain>
    </source>
</reference>
<organism evidence="2">
    <name type="scientific">Streptomyces globisporus</name>
    <dbReference type="NCBI Taxonomy" id="1908"/>
    <lineage>
        <taxon>Bacteria</taxon>
        <taxon>Bacillati</taxon>
        <taxon>Actinomycetota</taxon>
        <taxon>Actinomycetes</taxon>
        <taxon>Kitasatosporales</taxon>
        <taxon>Streptomycetaceae</taxon>
        <taxon>Streptomyces</taxon>
    </lineage>
</organism>
<dbReference type="EMBL" id="JACWUS010000001">
    <property type="protein sequence ID" value="MBD2827328.1"/>
    <property type="molecule type" value="Genomic_DNA"/>
</dbReference>
<gene>
    <name evidence="2" type="ORF">ID875_00575</name>
</gene>
<comment type="caution">
    <text evidence="2">The sequence shown here is derived from an EMBL/GenBank/DDBJ whole genome shotgun (WGS) entry which is preliminary data.</text>
</comment>
<proteinExistence type="predicted"/>
<protein>
    <submittedName>
        <fullName evidence="2">Uncharacterized protein</fullName>
    </submittedName>
</protein>
<name>A0A927GLK4_STRGL</name>